<reference evidence="2" key="1">
    <citation type="journal article" date="2013" name="Proc. Natl. Acad. Sci. U.S.A.">
        <title>Genome structure and metabolic features in the red seaweed Chondrus crispus shed light on evolution of the Archaeplastida.</title>
        <authorList>
            <person name="Collen J."/>
            <person name="Porcel B."/>
            <person name="Carre W."/>
            <person name="Ball S.G."/>
            <person name="Chaparro C."/>
            <person name="Tonon T."/>
            <person name="Barbeyron T."/>
            <person name="Michel G."/>
            <person name="Noel B."/>
            <person name="Valentin K."/>
            <person name="Elias M."/>
            <person name="Artiguenave F."/>
            <person name="Arun A."/>
            <person name="Aury J.M."/>
            <person name="Barbosa-Neto J.F."/>
            <person name="Bothwell J.H."/>
            <person name="Bouget F.Y."/>
            <person name="Brillet L."/>
            <person name="Cabello-Hurtado F."/>
            <person name="Capella-Gutierrez S."/>
            <person name="Charrier B."/>
            <person name="Cladiere L."/>
            <person name="Cock J.M."/>
            <person name="Coelho S.M."/>
            <person name="Colleoni C."/>
            <person name="Czjzek M."/>
            <person name="Da Silva C."/>
            <person name="Delage L."/>
            <person name="Denoeud F."/>
            <person name="Deschamps P."/>
            <person name="Dittami S.M."/>
            <person name="Gabaldon T."/>
            <person name="Gachon C.M."/>
            <person name="Groisillier A."/>
            <person name="Herve C."/>
            <person name="Jabbari K."/>
            <person name="Katinka M."/>
            <person name="Kloareg B."/>
            <person name="Kowalczyk N."/>
            <person name="Labadie K."/>
            <person name="Leblanc C."/>
            <person name="Lopez P.J."/>
            <person name="McLachlan D.H."/>
            <person name="Meslet-Cladiere L."/>
            <person name="Moustafa A."/>
            <person name="Nehr Z."/>
            <person name="Nyvall Collen P."/>
            <person name="Panaud O."/>
            <person name="Partensky F."/>
            <person name="Poulain J."/>
            <person name="Rensing S.A."/>
            <person name="Rousvoal S."/>
            <person name="Samson G."/>
            <person name="Symeonidi A."/>
            <person name="Weissenbach J."/>
            <person name="Zambounis A."/>
            <person name="Wincker P."/>
            <person name="Boyen C."/>
        </authorList>
    </citation>
    <scope>NUCLEOTIDE SEQUENCE [LARGE SCALE GENOMIC DNA]</scope>
    <source>
        <strain evidence="2">cv. Stackhouse</strain>
    </source>
</reference>
<name>R7QBP8_CHOCR</name>
<dbReference type="KEGG" id="ccp:CHC_T00003803001"/>
<protein>
    <submittedName>
        <fullName evidence="1">Uncharacterized protein</fullName>
    </submittedName>
</protein>
<gene>
    <name evidence="1" type="ORF">CHC_T00003803001</name>
</gene>
<organism evidence="1 2">
    <name type="scientific">Chondrus crispus</name>
    <name type="common">Carrageen Irish moss</name>
    <name type="synonym">Polymorpha crispa</name>
    <dbReference type="NCBI Taxonomy" id="2769"/>
    <lineage>
        <taxon>Eukaryota</taxon>
        <taxon>Rhodophyta</taxon>
        <taxon>Florideophyceae</taxon>
        <taxon>Rhodymeniophycidae</taxon>
        <taxon>Gigartinales</taxon>
        <taxon>Gigartinaceae</taxon>
        <taxon>Chondrus</taxon>
    </lineage>
</organism>
<keyword evidence="2" id="KW-1185">Reference proteome</keyword>
<dbReference type="RefSeq" id="XP_005715032.1">
    <property type="nucleotide sequence ID" value="XM_005714975.1"/>
</dbReference>
<dbReference type="EMBL" id="HG001722">
    <property type="protein sequence ID" value="CDF35213.1"/>
    <property type="molecule type" value="Genomic_DNA"/>
</dbReference>
<dbReference type="GeneID" id="17322745"/>
<accession>R7QBP8</accession>
<sequence>MVTRVCPHDAPAMLALLKHRGRRVVNVDGMESDGAYAAFVAVAAGAFAPVKASNSRIGKLSIPGDPDVHLLWGQTVPDFARIPWDDPFTLASYADAYVMSVGAGDDYISAWSLAMAVPWAVEGEEIKQMSHWMDKLDIPDDIRYADLLPQVLTRGITRWATHA</sequence>
<dbReference type="Proteomes" id="UP000012073">
    <property type="component" value="Unassembled WGS sequence"/>
</dbReference>
<dbReference type="Gramene" id="CDF35213">
    <property type="protein sequence ID" value="CDF35213"/>
    <property type="gene ID" value="CHC_T00003803001"/>
</dbReference>
<proteinExistence type="predicted"/>
<dbReference type="AlphaFoldDB" id="R7QBP8"/>
<evidence type="ECO:0000313" key="1">
    <source>
        <dbReference type="EMBL" id="CDF35213.1"/>
    </source>
</evidence>
<evidence type="ECO:0000313" key="2">
    <source>
        <dbReference type="Proteomes" id="UP000012073"/>
    </source>
</evidence>